<dbReference type="PROSITE" id="PS50902">
    <property type="entry name" value="FLAVODOXIN_LIKE"/>
    <property type="match status" value="1"/>
</dbReference>
<dbReference type="PANTHER" id="PTHR43717:SF1">
    <property type="entry name" value="ANAEROBIC NITRIC OXIDE REDUCTASE FLAVORUBREDOXIN"/>
    <property type="match status" value="1"/>
</dbReference>
<dbReference type="PANTHER" id="PTHR43717">
    <property type="entry name" value="ANAEROBIC NITRIC OXIDE REDUCTASE FLAVORUBREDOXIN"/>
    <property type="match status" value="1"/>
</dbReference>
<comment type="similarity">
    <text evidence="1">In the N-terminal section; belongs to the zinc metallo-hydrolase group 3 family.</text>
</comment>
<gene>
    <name evidence="3" type="ordered locus">DP2119</name>
</gene>
<evidence type="ECO:0000313" key="4">
    <source>
        <dbReference type="Proteomes" id="UP000000602"/>
    </source>
</evidence>
<dbReference type="SUPFAM" id="SSF52218">
    <property type="entry name" value="Flavoproteins"/>
    <property type="match status" value="1"/>
</dbReference>
<dbReference type="InterPro" id="IPR029039">
    <property type="entry name" value="Flavoprotein-like_sf"/>
</dbReference>
<dbReference type="SUPFAM" id="SSF56281">
    <property type="entry name" value="Metallo-hydrolase/oxidoreductase"/>
    <property type="match status" value="1"/>
</dbReference>
<dbReference type="Pfam" id="PF19583">
    <property type="entry name" value="ODP"/>
    <property type="match status" value="1"/>
</dbReference>
<dbReference type="STRING" id="177439.DP2119"/>
<dbReference type="InterPro" id="IPR045761">
    <property type="entry name" value="ODP_dom"/>
</dbReference>
<dbReference type="GO" id="GO:0016491">
    <property type="term" value="F:oxidoreductase activity"/>
    <property type="evidence" value="ECO:0007669"/>
    <property type="project" value="InterPro"/>
</dbReference>
<name>Q6ALC7_DESPS</name>
<dbReference type="EMBL" id="CR522870">
    <property type="protein sequence ID" value="CAG36848.1"/>
    <property type="molecule type" value="Genomic_DNA"/>
</dbReference>
<dbReference type="PIRSF" id="PIRSF005243">
    <property type="entry name" value="ROO"/>
    <property type="match status" value="1"/>
</dbReference>
<organism evidence="3 4">
    <name type="scientific">Desulfotalea psychrophila (strain LSv54 / DSM 12343)</name>
    <dbReference type="NCBI Taxonomy" id="177439"/>
    <lineage>
        <taxon>Bacteria</taxon>
        <taxon>Pseudomonadati</taxon>
        <taxon>Thermodesulfobacteriota</taxon>
        <taxon>Desulfobulbia</taxon>
        <taxon>Desulfobulbales</taxon>
        <taxon>Desulfocapsaceae</taxon>
        <taxon>Desulfotalea</taxon>
    </lineage>
</organism>
<dbReference type="InterPro" id="IPR016440">
    <property type="entry name" value="Rubredoxin-O_OxRdtase"/>
</dbReference>
<dbReference type="NCBIfam" id="NF008887">
    <property type="entry name" value="PRK11921.1"/>
    <property type="match status" value="1"/>
</dbReference>
<dbReference type="GO" id="GO:0046872">
    <property type="term" value="F:metal ion binding"/>
    <property type="evidence" value="ECO:0007669"/>
    <property type="project" value="InterPro"/>
</dbReference>
<dbReference type="CDD" id="cd07709">
    <property type="entry name" value="flavodiiron_proteins_MBL-fold"/>
    <property type="match status" value="1"/>
</dbReference>
<dbReference type="HOGENOM" id="CLU_017490_0_0_7"/>
<evidence type="ECO:0000259" key="2">
    <source>
        <dbReference type="PROSITE" id="PS50902"/>
    </source>
</evidence>
<dbReference type="GO" id="GO:0009055">
    <property type="term" value="F:electron transfer activity"/>
    <property type="evidence" value="ECO:0007669"/>
    <property type="project" value="InterPro"/>
</dbReference>
<dbReference type="Gene3D" id="3.60.15.10">
    <property type="entry name" value="Ribonuclease Z/Hydroxyacylglutathione hydrolase-like"/>
    <property type="match status" value="1"/>
</dbReference>
<dbReference type="GO" id="GO:0010181">
    <property type="term" value="F:FMN binding"/>
    <property type="evidence" value="ECO:0007669"/>
    <property type="project" value="InterPro"/>
</dbReference>
<proteinExistence type="inferred from homology"/>
<dbReference type="Proteomes" id="UP000000602">
    <property type="component" value="Chromosome"/>
</dbReference>
<dbReference type="Gene3D" id="3.40.50.360">
    <property type="match status" value="1"/>
</dbReference>
<keyword evidence="4" id="KW-1185">Reference proteome</keyword>
<dbReference type="InterPro" id="IPR001279">
    <property type="entry name" value="Metallo-B-lactamas"/>
</dbReference>
<protein>
    <submittedName>
        <fullName evidence="3">Probable flavoprotein</fullName>
    </submittedName>
</protein>
<dbReference type="InterPro" id="IPR036866">
    <property type="entry name" value="RibonucZ/Hydroxyglut_hydro"/>
</dbReference>
<feature type="domain" description="Flavodoxin-like" evidence="2">
    <location>
        <begin position="281"/>
        <end position="421"/>
    </location>
</feature>
<dbReference type="SMART" id="SM00849">
    <property type="entry name" value="Lactamase_B"/>
    <property type="match status" value="1"/>
</dbReference>
<dbReference type="Pfam" id="PF00258">
    <property type="entry name" value="Flavodoxin_1"/>
    <property type="match status" value="1"/>
</dbReference>
<sequence length="424" mass="48021">MQNALGHLSIGEGHGALPPATTFVLTGGNLSMKVKNNIHWVGKIDWELRKFHGDEYSTHKGSSYNPYLIKEEKVVLIDTVWGPFAQEFVENLRREIDLDQIDYIVACHAENDHSGALPELMRHIPDVPIYCSKNCAKFLKGLYHQDWNFQVVKSGDRLSLGSKELVFIEAPMLHWPDTMFVYLTGDAVLFSNDGFGQHYASAHMFNDLVDQADLFQECLKYYANILTPFSPMVTRKIKEILDMNLPLEMICTSHGIIWRDNPSQIVEKYLQWADNYQENQISILYDTMWESTRVMAEQIAAGIREVDEEVTVKLYNLAKSDKNDVITEIFRSKAILMGSPTLNNGILVSVAGLLEEIKGLKFKGKKAGAFGSYGWSGEAVKNISQRLTDSGFELVDEGLRLTWSPDEEGKKTCREYGKSFVQSL</sequence>
<evidence type="ECO:0000313" key="3">
    <source>
        <dbReference type="EMBL" id="CAG36848.1"/>
    </source>
</evidence>
<dbReference type="AlphaFoldDB" id="Q6ALC7"/>
<reference evidence="4" key="1">
    <citation type="journal article" date="2004" name="Environ. Microbiol.">
        <title>The genome of Desulfotalea psychrophila, a sulfate-reducing bacterium from permanently cold Arctic sediments.</title>
        <authorList>
            <person name="Rabus R."/>
            <person name="Ruepp A."/>
            <person name="Frickey T."/>
            <person name="Rattei T."/>
            <person name="Fartmann B."/>
            <person name="Stark M."/>
            <person name="Bauer M."/>
            <person name="Zibat A."/>
            <person name="Lombardot T."/>
            <person name="Becker I."/>
            <person name="Amann J."/>
            <person name="Gellner K."/>
            <person name="Teeling H."/>
            <person name="Leuschner W.D."/>
            <person name="Gloeckner F.-O."/>
            <person name="Lupas A.N."/>
            <person name="Amann R."/>
            <person name="Klenk H.-P."/>
        </authorList>
    </citation>
    <scope>NUCLEOTIDE SEQUENCE [LARGE SCALE GENOMIC DNA]</scope>
    <source>
        <strain evidence="4">DSM 12343 / LSv54</strain>
    </source>
</reference>
<evidence type="ECO:0000256" key="1">
    <source>
        <dbReference type="ARBA" id="ARBA00007121"/>
    </source>
</evidence>
<dbReference type="KEGG" id="dps:DP2119"/>
<dbReference type="eggNOG" id="COG0426">
    <property type="taxonomic scope" value="Bacteria"/>
</dbReference>
<dbReference type="InterPro" id="IPR008254">
    <property type="entry name" value="Flavodoxin/NO_synth"/>
</dbReference>
<accession>Q6ALC7</accession>